<feature type="compositionally biased region" description="Acidic residues" evidence="1">
    <location>
        <begin position="71"/>
        <end position="86"/>
    </location>
</feature>
<feature type="region of interest" description="Disordered" evidence="1">
    <location>
        <begin position="443"/>
        <end position="463"/>
    </location>
</feature>
<dbReference type="EMBL" id="JAJVDC020000090">
    <property type="protein sequence ID" value="KAL1625874.1"/>
    <property type="molecule type" value="Genomic_DNA"/>
</dbReference>
<dbReference type="Proteomes" id="UP001521116">
    <property type="component" value="Unassembled WGS sequence"/>
</dbReference>
<accession>A0ABR3SNR6</accession>
<organism evidence="2 3">
    <name type="scientific">Neofusicoccum ribis</name>
    <dbReference type="NCBI Taxonomy" id="45134"/>
    <lineage>
        <taxon>Eukaryota</taxon>
        <taxon>Fungi</taxon>
        <taxon>Dikarya</taxon>
        <taxon>Ascomycota</taxon>
        <taxon>Pezizomycotina</taxon>
        <taxon>Dothideomycetes</taxon>
        <taxon>Dothideomycetes incertae sedis</taxon>
        <taxon>Botryosphaeriales</taxon>
        <taxon>Botryosphaeriaceae</taxon>
        <taxon>Neofusicoccum</taxon>
    </lineage>
</organism>
<reference evidence="2 3" key="1">
    <citation type="submission" date="2024-02" db="EMBL/GenBank/DDBJ databases">
        <title>De novo assembly and annotation of 12 fungi associated with fruit tree decline syndrome in Ontario, Canada.</title>
        <authorList>
            <person name="Sulman M."/>
            <person name="Ellouze W."/>
            <person name="Ilyukhin E."/>
        </authorList>
    </citation>
    <scope>NUCLEOTIDE SEQUENCE [LARGE SCALE GENOMIC DNA]</scope>
    <source>
        <strain evidence="2 3">M1-105</strain>
    </source>
</reference>
<sequence>MAYHMLRLNKGGRFPSMFEVLSTAPALTAPSTLLSLARELRDLIYDELIWTYHEATMEAEKLEKQNLKEQDLDEQDPDEQDPEEHDPEEHGLEEQSLPLLHNLTANKKRFSQITGILLVNRQIHHEFRSQLYRLVHGRYIAKMPDNKNAFSWDSRLYSKPDARPHMVHLRYLKLVLETPENPGRDTTWSDLDQRLKRNIETMLKALPDLEDLVVTVVLRPYFQTSAVPAETVAEKSKTLRIDHITGFHLGGVSRRRAVLLRPVGGQPPKTKVPKDIDSDFFKPDIYHPNKADTLRELRIKQDALMHSPDGKNHINRFHPCLKTFTKRLAMRFACLPKNPMIFDTQKDTYYEQSGVLEKTERQKMPWHFVEEWGTATSEEITRLLAVSLGPDWWFTWRQSPVLTPNELNMVFNEWQAMGMPTRDTVEEEWEEWEETLMAQVEAMHEDDQPTSADDSTSSYSIES</sequence>
<name>A0ABR3SNR6_9PEZI</name>
<evidence type="ECO:0000313" key="2">
    <source>
        <dbReference type="EMBL" id="KAL1625874.1"/>
    </source>
</evidence>
<evidence type="ECO:0000313" key="3">
    <source>
        <dbReference type="Proteomes" id="UP001521116"/>
    </source>
</evidence>
<protein>
    <submittedName>
        <fullName evidence="2">Uncharacterized protein</fullName>
    </submittedName>
</protein>
<feature type="region of interest" description="Disordered" evidence="1">
    <location>
        <begin position="65"/>
        <end position="97"/>
    </location>
</feature>
<comment type="caution">
    <text evidence="2">The sequence shown here is derived from an EMBL/GenBank/DDBJ whole genome shotgun (WGS) entry which is preliminary data.</text>
</comment>
<gene>
    <name evidence="2" type="ORF">SLS56_007193</name>
</gene>
<feature type="compositionally biased region" description="Polar residues" evidence="1">
    <location>
        <begin position="449"/>
        <end position="463"/>
    </location>
</feature>
<proteinExistence type="predicted"/>
<evidence type="ECO:0000256" key="1">
    <source>
        <dbReference type="SAM" id="MobiDB-lite"/>
    </source>
</evidence>
<keyword evidence="3" id="KW-1185">Reference proteome</keyword>